<comment type="caution">
    <text evidence="2">The sequence shown here is derived from an EMBL/GenBank/DDBJ whole genome shotgun (WGS) entry which is preliminary data.</text>
</comment>
<dbReference type="PROSITE" id="PS51184">
    <property type="entry name" value="JMJC"/>
    <property type="match status" value="1"/>
</dbReference>
<dbReference type="Gene3D" id="2.60.120.650">
    <property type="entry name" value="Cupin"/>
    <property type="match status" value="1"/>
</dbReference>
<dbReference type="EMBL" id="JAWDJX010000006">
    <property type="protein sequence ID" value="KAK3056138.1"/>
    <property type="molecule type" value="Genomic_DNA"/>
</dbReference>
<evidence type="ECO:0000313" key="2">
    <source>
        <dbReference type="EMBL" id="KAK3056138.1"/>
    </source>
</evidence>
<dbReference type="SMART" id="SM00558">
    <property type="entry name" value="JmjC"/>
    <property type="match status" value="1"/>
</dbReference>
<evidence type="ECO:0000259" key="1">
    <source>
        <dbReference type="PROSITE" id="PS51184"/>
    </source>
</evidence>
<evidence type="ECO:0000313" key="3">
    <source>
        <dbReference type="Proteomes" id="UP001271007"/>
    </source>
</evidence>
<name>A0AAJ0GET3_9PEZI</name>
<dbReference type="AlphaFoldDB" id="A0AAJ0GET3"/>
<dbReference type="Pfam" id="PF13621">
    <property type="entry name" value="Cupin_8"/>
    <property type="match status" value="1"/>
</dbReference>
<dbReference type="PANTHER" id="PTHR12461:SF105">
    <property type="entry name" value="HYPOXIA-INDUCIBLE FACTOR 1-ALPHA INHIBITOR"/>
    <property type="match status" value="1"/>
</dbReference>
<reference evidence="2" key="1">
    <citation type="submission" date="2023-04" db="EMBL/GenBank/DDBJ databases">
        <title>Black Yeasts Isolated from many extreme environments.</title>
        <authorList>
            <person name="Coleine C."/>
            <person name="Stajich J.E."/>
            <person name="Selbmann L."/>
        </authorList>
    </citation>
    <scope>NUCLEOTIDE SEQUENCE</scope>
    <source>
        <strain evidence="2">CCFEE 5312</strain>
    </source>
</reference>
<dbReference type="InterPro" id="IPR041667">
    <property type="entry name" value="Cupin_8"/>
</dbReference>
<dbReference type="SUPFAM" id="SSF51197">
    <property type="entry name" value="Clavaminate synthase-like"/>
    <property type="match status" value="1"/>
</dbReference>
<proteinExistence type="predicted"/>
<feature type="domain" description="JmjC" evidence="1">
    <location>
        <begin position="169"/>
        <end position="334"/>
    </location>
</feature>
<protein>
    <recommendedName>
        <fullName evidence="1">JmjC domain-containing protein</fullName>
    </recommendedName>
</protein>
<accession>A0AAJ0GET3</accession>
<sequence length="334" mass="37253">MLAKRVLLLFQPKRCRAYSNATETQTRKVTVLPDASVDTFRSQAYGPAIPVLLPRHTFQQLPAVQKWFAIDTPTTTLKRSYLARYGSTIVPLEISNNEHFSRTEQSLSFFLECVHASSSSYKTRPNRYFSAYVPGARAVKRMKLSNDFFSAAAVTVAQDSTLYPSVTTPSARVYLAQAAITSLPQGLRDDVPTPDLVLKTGKGDVYDSSIWLGEAPTYTPLHRDPNPNLFVQLAGTKVVRLVKPEVGRSIFAKVQERIEGSASDVMRGEEMMKGAEKKALESEIWDDDHVKEHNAPVWEAQLNAGDGLFIPKGWWHSVKGIGTGMTGSVNWWFR</sequence>
<gene>
    <name evidence="2" type="ORF">LTR09_002644</name>
</gene>
<dbReference type="PANTHER" id="PTHR12461">
    <property type="entry name" value="HYPOXIA-INDUCIBLE FACTOR 1 ALPHA INHIBITOR-RELATED"/>
    <property type="match status" value="1"/>
</dbReference>
<dbReference type="Proteomes" id="UP001271007">
    <property type="component" value="Unassembled WGS sequence"/>
</dbReference>
<organism evidence="2 3">
    <name type="scientific">Extremus antarcticus</name>
    <dbReference type="NCBI Taxonomy" id="702011"/>
    <lineage>
        <taxon>Eukaryota</taxon>
        <taxon>Fungi</taxon>
        <taxon>Dikarya</taxon>
        <taxon>Ascomycota</taxon>
        <taxon>Pezizomycotina</taxon>
        <taxon>Dothideomycetes</taxon>
        <taxon>Dothideomycetidae</taxon>
        <taxon>Mycosphaerellales</taxon>
        <taxon>Extremaceae</taxon>
        <taxon>Extremus</taxon>
    </lineage>
</organism>
<keyword evidence="3" id="KW-1185">Reference proteome</keyword>
<dbReference type="InterPro" id="IPR003347">
    <property type="entry name" value="JmjC_dom"/>
</dbReference>